<proteinExistence type="predicted"/>
<sequence>MGFEVEVENISKAAAKLGTGTPPSLSAGGSPNVGGTDRAAGYAGDYEVWLLTRKEDLEAAQQQVEALVESIKLAAKSYDATDDEARDTFLKSLDSGFAKIDR</sequence>
<protein>
    <recommendedName>
        <fullName evidence="4">Excreted virulence factor EspC, type VII ESX diderm</fullName>
    </recommendedName>
</protein>
<name>A0ABU5R2R0_9PSEU</name>
<gene>
    <name evidence="2" type="ORF">VA596_13170</name>
</gene>
<evidence type="ECO:0000313" key="3">
    <source>
        <dbReference type="Proteomes" id="UP001304298"/>
    </source>
</evidence>
<organism evidence="2 3">
    <name type="scientific">Amycolatopsis heterodermiae</name>
    <dbReference type="NCBI Taxonomy" id="3110235"/>
    <lineage>
        <taxon>Bacteria</taxon>
        <taxon>Bacillati</taxon>
        <taxon>Actinomycetota</taxon>
        <taxon>Actinomycetes</taxon>
        <taxon>Pseudonocardiales</taxon>
        <taxon>Pseudonocardiaceae</taxon>
        <taxon>Amycolatopsis</taxon>
    </lineage>
</organism>
<keyword evidence="3" id="KW-1185">Reference proteome</keyword>
<accession>A0ABU5R2R0</accession>
<dbReference type="Proteomes" id="UP001304298">
    <property type="component" value="Unassembled WGS sequence"/>
</dbReference>
<reference evidence="2 3" key="1">
    <citation type="submission" date="2023-12" db="EMBL/GenBank/DDBJ databases">
        <title>Amycolatopsis sp. V23-08.</title>
        <authorList>
            <person name="Somphong A."/>
        </authorList>
    </citation>
    <scope>NUCLEOTIDE SEQUENCE [LARGE SCALE GENOMIC DNA]</scope>
    <source>
        <strain evidence="2 3">V23-08</strain>
    </source>
</reference>
<dbReference type="RefSeq" id="WP_323326684.1">
    <property type="nucleotide sequence ID" value="NZ_JAYFSI010000002.1"/>
</dbReference>
<comment type="caution">
    <text evidence="2">The sequence shown here is derived from an EMBL/GenBank/DDBJ whole genome shotgun (WGS) entry which is preliminary data.</text>
</comment>
<feature type="region of interest" description="Disordered" evidence="1">
    <location>
        <begin position="14"/>
        <end position="37"/>
    </location>
</feature>
<dbReference type="EMBL" id="JAYFSI010000002">
    <property type="protein sequence ID" value="MEA5360491.1"/>
    <property type="molecule type" value="Genomic_DNA"/>
</dbReference>
<evidence type="ECO:0000313" key="2">
    <source>
        <dbReference type="EMBL" id="MEA5360491.1"/>
    </source>
</evidence>
<evidence type="ECO:0000256" key="1">
    <source>
        <dbReference type="SAM" id="MobiDB-lite"/>
    </source>
</evidence>
<evidence type="ECO:0008006" key="4">
    <source>
        <dbReference type="Google" id="ProtNLM"/>
    </source>
</evidence>